<dbReference type="NCBIfam" id="TIGR02039">
    <property type="entry name" value="CysD"/>
    <property type="match status" value="1"/>
</dbReference>
<dbReference type="InterPro" id="IPR002500">
    <property type="entry name" value="PAPS_reduct_dom"/>
</dbReference>
<proteinExistence type="inferred from homology"/>
<dbReference type="EMBL" id="CP034852">
    <property type="protein sequence ID" value="QCI26850.1"/>
    <property type="molecule type" value="Genomic_DNA"/>
</dbReference>
<dbReference type="EC" id="2.7.7.4" evidence="2"/>
<dbReference type="PANTHER" id="PTHR43196">
    <property type="entry name" value="SULFATE ADENYLYLTRANSFERASE SUBUNIT 2"/>
    <property type="match status" value="1"/>
</dbReference>
<dbReference type="OrthoDB" id="9772604at2"/>
<evidence type="ECO:0000256" key="8">
    <source>
        <dbReference type="ARBA" id="ARBA00030256"/>
    </source>
</evidence>
<evidence type="ECO:0000256" key="7">
    <source>
        <dbReference type="ARBA" id="ARBA00022840"/>
    </source>
</evidence>
<dbReference type="Pfam" id="PF01507">
    <property type="entry name" value="PAPS_reduct"/>
    <property type="match status" value="1"/>
</dbReference>
<dbReference type="GO" id="GO:0000103">
    <property type="term" value="P:sulfate assimilation"/>
    <property type="evidence" value="ECO:0007669"/>
    <property type="project" value="InterPro"/>
</dbReference>
<evidence type="ECO:0000313" key="11">
    <source>
        <dbReference type="EMBL" id="QCI26850.1"/>
    </source>
</evidence>
<dbReference type="Gene3D" id="3.40.50.620">
    <property type="entry name" value="HUPs"/>
    <property type="match status" value="1"/>
</dbReference>
<evidence type="ECO:0000256" key="5">
    <source>
        <dbReference type="ARBA" id="ARBA00022695"/>
    </source>
</evidence>
<evidence type="ECO:0000256" key="6">
    <source>
        <dbReference type="ARBA" id="ARBA00022741"/>
    </source>
</evidence>
<dbReference type="NCBIfam" id="NF003587">
    <property type="entry name" value="PRK05253.1"/>
    <property type="match status" value="1"/>
</dbReference>
<keyword evidence="7" id="KW-0067">ATP-binding</keyword>
<keyword evidence="6" id="KW-0547">Nucleotide-binding</keyword>
<dbReference type="RefSeq" id="WP_158353596.1">
    <property type="nucleotide sequence ID" value="NZ_CP034852.1"/>
</dbReference>
<keyword evidence="5 11" id="KW-0548">Nucleotidyltransferase</keyword>
<feature type="domain" description="Phosphoadenosine phosphosulphate reductase" evidence="10">
    <location>
        <begin position="29"/>
        <end position="257"/>
    </location>
</feature>
<evidence type="ECO:0000313" key="12">
    <source>
        <dbReference type="Proteomes" id="UP000298782"/>
    </source>
</evidence>
<accession>A0A4D6YLG7</accession>
<dbReference type="PIRSF" id="PIRSF002936">
    <property type="entry name" value="CysDAde_trans"/>
    <property type="match status" value="1"/>
</dbReference>
<organism evidence="11 12">
    <name type="scientific">Buchnera aphidicola</name>
    <name type="common">Thelaxes californica</name>
    <dbReference type="NCBI Taxonomy" id="1315998"/>
    <lineage>
        <taxon>Bacteria</taxon>
        <taxon>Pseudomonadati</taxon>
        <taxon>Pseudomonadota</taxon>
        <taxon>Gammaproteobacteria</taxon>
        <taxon>Enterobacterales</taxon>
        <taxon>Erwiniaceae</taxon>
        <taxon>Buchnera</taxon>
    </lineage>
</organism>
<dbReference type="FunFam" id="3.40.50.620:FF:000002">
    <property type="entry name" value="Sulfate adenylyltransferase subunit 2"/>
    <property type="match status" value="1"/>
</dbReference>
<evidence type="ECO:0000256" key="1">
    <source>
        <dbReference type="ARBA" id="ARBA00008885"/>
    </source>
</evidence>
<comment type="similarity">
    <text evidence="1">Belongs to the PAPS reductase family. CysD subfamily.</text>
</comment>
<gene>
    <name evidence="11" type="primary">cysD</name>
    <name evidence="11" type="ORF">D9V80_01640</name>
</gene>
<evidence type="ECO:0000259" key="10">
    <source>
        <dbReference type="Pfam" id="PF01507"/>
    </source>
</evidence>
<name>A0A4D6YLG7_9GAMM</name>
<evidence type="ECO:0000256" key="9">
    <source>
        <dbReference type="ARBA" id="ARBA00031812"/>
    </source>
</evidence>
<dbReference type="InterPro" id="IPR011784">
    <property type="entry name" value="SO4_adenylTrfase_ssu"/>
</dbReference>
<reference evidence="11 12" key="1">
    <citation type="submission" date="2018-12" db="EMBL/GenBank/DDBJ databases">
        <authorList>
            <person name="Chong R.A."/>
        </authorList>
    </citation>
    <scope>NUCLEOTIDE SEQUENCE [LARGE SCALE GENOMIC DNA]</scope>
    <source>
        <strain evidence="11 12">Tca</strain>
    </source>
</reference>
<dbReference type="InterPro" id="IPR050128">
    <property type="entry name" value="Sulfate_adenylyltrnsfr_sub2"/>
</dbReference>
<dbReference type="GO" id="GO:0005524">
    <property type="term" value="F:ATP binding"/>
    <property type="evidence" value="ECO:0007669"/>
    <property type="project" value="UniProtKB-KW"/>
</dbReference>
<evidence type="ECO:0000256" key="2">
    <source>
        <dbReference type="ARBA" id="ARBA00012391"/>
    </source>
</evidence>
<dbReference type="AlphaFoldDB" id="A0A4D6YLG7"/>
<protein>
    <recommendedName>
        <fullName evidence="3">Sulfate adenylyltransferase subunit 2</fullName>
        <ecNumber evidence="2">2.7.7.4</ecNumber>
    </recommendedName>
    <alternativeName>
        <fullName evidence="8">ATP-sulfurylase small subunit</fullName>
    </alternativeName>
    <alternativeName>
        <fullName evidence="9">Sulfate adenylate transferase</fullName>
    </alternativeName>
</protein>
<evidence type="ECO:0000256" key="4">
    <source>
        <dbReference type="ARBA" id="ARBA00022679"/>
    </source>
</evidence>
<dbReference type="GO" id="GO:0004781">
    <property type="term" value="F:sulfate adenylyltransferase (ATP) activity"/>
    <property type="evidence" value="ECO:0007669"/>
    <property type="project" value="UniProtKB-EC"/>
</dbReference>
<reference evidence="11 12" key="2">
    <citation type="submission" date="2019-05" db="EMBL/GenBank/DDBJ databases">
        <title>Genome evolution of the obligate endosymbiont Buchnera aphidicola.</title>
        <authorList>
            <person name="Moran N.A."/>
        </authorList>
    </citation>
    <scope>NUCLEOTIDE SEQUENCE [LARGE SCALE GENOMIC DNA]</scope>
    <source>
        <strain evidence="11 12">Tca</strain>
    </source>
</reference>
<dbReference type="PANTHER" id="PTHR43196:SF1">
    <property type="entry name" value="SULFATE ADENYLYLTRANSFERASE SUBUNIT 2"/>
    <property type="match status" value="1"/>
</dbReference>
<evidence type="ECO:0000256" key="3">
    <source>
        <dbReference type="ARBA" id="ARBA00022004"/>
    </source>
</evidence>
<dbReference type="Proteomes" id="UP000298782">
    <property type="component" value="Chromosome"/>
</dbReference>
<dbReference type="InterPro" id="IPR014729">
    <property type="entry name" value="Rossmann-like_a/b/a_fold"/>
</dbReference>
<keyword evidence="12" id="KW-1185">Reference proteome</keyword>
<dbReference type="SUPFAM" id="SSF52402">
    <property type="entry name" value="Adenine nucleotide alpha hydrolases-like"/>
    <property type="match status" value="1"/>
</dbReference>
<sequence length="303" mass="36142">MKKKGFTYLTQLESESISIIREVASEFINPVMLYSLGKDSSVMLHLAKKAFYPGKIPFPLLHIDTQWKFREMYTFRDLLIKKMDIDLIIHINEEGKKHVLNPFYNKDVAKYTEIMKTDALKQAIEKYKFDAAFGGARRDEEKSRSKERIYSFRDIWHKWDPKKQRPELWNIYNGQIFQGESIRVFPLSNWTELDIWQYIYLENIEIVPLYFSKKRPTIKRNKMLLMIDDDRIQLNKNEKIKLRNIRFRTLGCWPLTSAIKSNATTLSDIIQEMLLMHTSERTGRMIDHNASDSMEFKKKKGYF</sequence>
<dbReference type="NCBIfam" id="NF009214">
    <property type="entry name" value="PRK12563.1"/>
    <property type="match status" value="1"/>
</dbReference>
<keyword evidence="4 11" id="KW-0808">Transferase</keyword>